<comment type="caution">
    <text evidence="2">The sequence shown here is derived from an EMBL/GenBank/DDBJ whole genome shotgun (WGS) entry which is preliminary data.</text>
</comment>
<organism evidence="2 3">
    <name type="scientific">Batillaria attramentaria</name>
    <dbReference type="NCBI Taxonomy" id="370345"/>
    <lineage>
        <taxon>Eukaryota</taxon>
        <taxon>Metazoa</taxon>
        <taxon>Spiralia</taxon>
        <taxon>Lophotrochozoa</taxon>
        <taxon>Mollusca</taxon>
        <taxon>Gastropoda</taxon>
        <taxon>Caenogastropoda</taxon>
        <taxon>Sorbeoconcha</taxon>
        <taxon>Cerithioidea</taxon>
        <taxon>Batillariidae</taxon>
        <taxon>Batillaria</taxon>
    </lineage>
</organism>
<reference evidence="2 3" key="1">
    <citation type="journal article" date="2023" name="Sci. Data">
        <title>Genome assembly of the Korean intertidal mud-creeper Batillaria attramentaria.</title>
        <authorList>
            <person name="Patra A.K."/>
            <person name="Ho P.T."/>
            <person name="Jun S."/>
            <person name="Lee S.J."/>
            <person name="Kim Y."/>
            <person name="Won Y.J."/>
        </authorList>
    </citation>
    <scope>NUCLEOTIDE SEQUENCE [LARGE SCALE GENOMIC DNA]</scope>
    <source>
        <strain evidence="2">Wonlab-2016</strain>
    </source>
</reference>
<sequence length="89" mass="10118">MIYVRTVQSRSSAWCVKGELERTPVERRTSAERQDDSQAGTTHAVWLSSQVSRILQKNTGPSLLDPTKEHRTTDTGSVGSYKRYRSMIF</sequence>
<dbReference type="EMBL" id="JACVVK020000045">
    <property type="protein sequence ID" value="KAK7499209.1"/>
    <property type="molecule type" value="Genomic_DNA"/>
</dbReference>
<evidence type="ECO:0000256" key="1">
    <source>
        <dbReference type="SAM" id="MobiDB-lite"/>
    </source>
</evidence>
<gene>
    <name evidence="2" type="ORF">BaRGS_00009469</name>
</gene>
<dbReference type="AlphaFoldDB" id="A0ABD0LJQ7"/>
<feature type="compositionally biased region" description="Basic and acidic residues" evidence="1">
    <location>
        <begin position="23"/>
        <end position="36"/>
    </location>
</feature>
<evidence type="ECO:0000313" key="2">
    <source>
        <dbReference type="EMBL" id="KAK7499209.1"/>
    </source>
</evidence>
<accession>A0ABD0LJQ7</accession>
<evidence type="ECO:0000313" key="3">
    <source>
        <dbReference type="Proteomes" id="UP001519460"/>
    </source>
</evidence>
<proteinExistence type="predicted"/>
<name>A0ABD0LJQ7_9CAEN</name>
<feature type="region of interest" description="Disordered" evidence="1">
    <location>
        <begin position="58"/>
        <end position="78"/>
    </location>
</feature>
<protein>
    <submittedName>
        <fullName evidence="2">Uncharacterized protein</fullName>
    </submittedName>
</protein>
<dbReference type="Proteomes" id="UP001519460">
    <property type="component" value="Unassembled WGS sequence"/>
</dbReference>
<feature type="region of interest" description="Disordered" evidence="1">
    <location>
        <begin position="23"/>
        <end position="43"/>
    </location>
</feature>
<keyword evidence="3" id="KW-1185">Reference proteome</keyword>